<keyword evidence="2" id="KW-1185">Reference proteome</keyword>
<dbReference type="EMBL" id="JAODYH010000007">
    <property type="protein sequence ID" value="MCT9812293.1"/>
    <property type="molecule type" value="Genomic_DNA"/>
</dbReference>
<dbReference type="RefSeq" id="WP_261501522.1">
    <property type="nucleotide sequence ID" value="NZ_JAODYH010000007.1"/>
</dbReference>
<evidence type="ECO:0008006" key="3">
    <source>
        <dbReference type="Google" id="ProtNLM"/>
    </source>
</evidence>
<name>A0ABT2PPB4_9BURK</name>
<protein>
    <recommendedName>
        <fullName evidence="3">Lipoprotein</fullName>
    </recommendedName>
</protein>
<gene>
    <name evidence="1" type="ORF">N0K08_16745</name>
</gene>
<proteinExistence type="predicted"/>
<evidence type="ECO:0000313" key="2">
    <source>
        <dbReference type="Proteomes" id="UP001525968"/>
    </source>
</evidence>
<organism evidence="1 2">
    <name type="scientific">Acidovorax bellezanensis</name>
    <dbReference type="NCBI Taxonomy" id="2976702"/>
    <lineage>
        <taxon>Bacteria</taxon>
        <taxon>Pseudomonadati</taxon>
        <taxon>Pseudomonadota</taxon>
        <taxon>Betaproteobacteria</taxon>
        <taxon>Burkholderiales</taxon>
        <taxon>Comamonadaceae</taxon>
        <taxon>Acidovorax</taxon>
    </lineage>
</organism>
<reference evidence="1 2" key="1">
    <citation type="submission" date="2022-09" db="EMBL/GenBank/DDBJ databases">
        <title>Draft genome of isolate Be4.</title>
        <authorList>
            <person name="Sanchez-Castro I."/>
            <person name="Martinez-Rodriguez P."/>
            <person name="Descostes M."/>
            <person name="Merroun M."/>
        </authorList>
    </citation>
    <scope>NUCLEOTIDE SEQUENCE [LARGE SCALE GENOMIC DNA]</scope>
    <source>
        <strain evidence="1 2">Be4</strain>
    </source>
</reference>
<dbReference type="Proteomes" id="UP001525968">
    <property type="component" value="Unassembled WGS sequence"/>
</dbReference>
<comment type="caution">
    <text evidence="1">The sequence shown here is derived from an EMBL/GenBank/DDBJ whole genome shotgun (WGS) entry which is preliminary data.</text>
</comment>
<accession>A0ABT2PPB4</accession>
<evidence type="ECO:0000313" key="1">
    <source>
        <dbReference type="EMBL" id="MCT9812293.1"/>
    </source>
</evidence>
<sequence>MSNNLSNEKYEMEVCQMKKSTNILLATALLASLVACGKNDGISDEDCSQYKLLAAPKILYSCKRDGVLTSEGLKRNIKENAYCDTLIESFRECKKQAMLEKDPAVGGHKLSLCKKPDNYSKYEQCKSNASKILEGKDVVVVDYVAGLGVGSTYNSLLVKAQESCEEMEGKFKVMESEK</sequence>